<dbReference type="GO" id="GO:0020037">
    <property type="term" value="F:heme binding"/>
    <property type="evidence" value="ECO:0007669"/>
    <property type="project" value="InterPro"/>
</dbReference>
<evidence type="ECO:0000313" key="12">
    <source>
        <dbReference type="Proteomes" id="UP000594263"/>
    </source>
</evidence>
<organism evidence="11 12">
    <name type="scientific">Kalanchoe fedtschenkoi</name>
    <name type="common">Lavender scallops</name>
    <name type="synonym">South American air plant</name>
    <dbReference type="NCBI Taxonomy" id="63787"/>
    <lineage>
        <taxon>Eukaryota</taxon>
        <taxon>Viridiplantae</taxon>
        <taxon>Streptophyta</taxon>
        <taxon>Embryophyta</taxon>
        <taxon>Tracheophyta</taxon>
        <taxon>Spermatophyta</taxon>
        <taxon>Magnoliopsida</taxon>
        <taxon>eudicotyledons</taxon>
        <taxon>Gunneridae</taxon>
        <taxon>Pentapetalae</taxon>
        <taxon>Saxifragales</taxon>
        <taxon>Crassulaceae</taxon>
        <taxon>Kalanchoe</taxon>
    </lineage>
</organism>
<evidence type="ECO:0000256" key="4">
    <source>
        <dbReference type="ARBA" id="ARBA00022723"/>
    </source>
</evidence>
<dbReference type="Gramene" id="Kaladp0008s0535.1.v1.1">
    <property type="protein sequence ID" value="Kaladp0008s0535.1.v1.1"/>
    <property type="gene ID" value="Kaladp0008s0535.v1.1"/>
</dbReference>
<dbReference type="FunFam" id="1.10.630.10:FF:000126">
    <property type="entry name" value="Predicted protein"/>
    <property type="match status" value="1"/>
</dbReference>
<evidence type="ECO:0000256" key="2">
    <source>
        <dbReference type="ARBA" id="ARBA00010617"/>
    </source>
</evidence>
<dbReference type="SUPFAM" id="SSF48264">
    <property type="entry name" value="Cytochrome P450"/>
    <property type="match status" value="1"/>
</dbReference>
<keyword evidence="7 9" id="KW-0503">Monooxygenase</keyword>
<dbReference type="GO" id="GO:0016705">
    <property type="term" value="F:oxidoreductase activity, acting on paired donors, with incorporation or reduction of molecular oxygen"/>
    <property type="evidence" value="ECO:0007669"/>
    <property type="project" value="InterPro"/>
</dbReference>
<dbReference type="OMA" id="RHIHNTS"/>
<dbReference type="Gene3D" id="1.10.630.10">
    <property type="entry name" value="Cytochrome P450"/>
    <property type="match status" value="1"/>
</dbReference>
<evidence type="ECO:0000256" key="9">
    <source>
        <dbReference type="RuleBase" id="RU000461"/>
    </source>
</evidence>
<comment type="cofactor">
    <cofactor evidence="1 8">
        <name>heme</name>
        <dbReference type="ChEBI" id="CHEBI:30413"/>
    </cofactor>
</comment>
<protein>
    <recommendedName>
        <fullName evidence="13">Cytochrome P450</fullName>
    </recommendedName>
</protein>
<dbReference type="PROSITE" id="PS00086">
    <property type="entry name" value="CYTOCHROME_P450"/>
    <property type="match status" value="1"/>
</dbReference>
<accession>A0A7N0RDD7</accession>
<evidence type="ECO:0000256" key="7">
    <source>
        <dbReference type="ARBA" id="ARBA00023033"/>
    </source>
</evidence>
<keyword evidence="3 8" id="KW-0349">Heme</keyword>
<dbReference type="InterPro" id="IPR017972">
    <property type="entry name" value="Cyt_P450_CS"/>
</dbReference>
<evidence type="ECO:0000256" key="8">
    <source>
        <dbReference type="PIRSR" id="PIRSR602401-1"/>
    </source>
</evidence>
<dbReference type="InterPro" id="IPR036396">
    <property type="entry name" value="Cyt_P450_sf"/>
</dbReference>
<feature type="binding site" description="axial binding residue" evidence="8">
    <location>
        <position position="435"/>
    </location>
    <ligand>
        <name>heme</name>
        <dbReference type="ChEBI" id="CHEBI:30413"/>
    </ligand>
    <ligandPart>
        <name>Fe</name>
        <dbReference type="ChEBI" id="CHEBI:18248"/>
    </ligandPart>
</feature>
<comment type="similarity">
    <text evidence="2 9">Belongs to the cytochrome P450 family.</text>
</comment>
<evidence type="ECO:0008006" key="13">
    <source>
        <dbReference type="Google" id="ProtNLM"/>
    </source>
</evidence>
<dbReference type="PANTHER" id="PTHR47951">
    <property type="entry name" value="OS08G0547900 PROTEIN"/>
    <property type="match status" value="1"/>
</dbReference>
<evidence type="ECO:0000313" key="11">
    <source>
        <dbReference type="EnsemblPlants" id="Kaladp0008s0535.1.v1.1"/>
    </source>
</evidence>
<dbReference type="AlphaFoldDB" id="A0A7N0RDD7"/>
<dbReference type="PRINTS" id="PR00463">
    <property type="entry name" value="EP450I"/>
</dbReference>
<keyword evidence="6 8" id="KW-0408">Iron</keyword>
<dbReference type="Pfam" id="PF00067">
    <property type="entry name" value="p450"/>
    <property type="match status" value="1"/>
</dbReference>
<dbReference type="PANTHER" id="PTHR47951:SF7">
    <property type="entry name" value="FLAVONOID 3',5'-HYDROXYLASE-LIKE ISOFORM X1"/>
    <property type="match status" value="1"/>
</dbReference>
<name>A0A7N0RDD7_KALFE</name>
<dbReference type="Proteomes" id="UP000594263">
    <property type="component" value="Unplaced"/>
</dbReference>
<reference evidence="11" key="1">
    <citation type="submission" date="2021-01" db="UniProtKB">
        <authorList>
            <consortium name="EnsemblPlants"/>
        </authorList>
    </citation>
    <scope>IDENTIFICATION</scope>
</reference>
<keyword evidence="10" id="KW-0812">Transmembrane</keyword>
<evidence type="ECO:0000256" key="6">
    <source>
        <dbReference type="ARBA" id="ARBA00023004"/>
    </source>
</evidence>
<keyword evidence="10" id="KW-0472">Membrane</keyword>
<evidence type="ECO:0000256" key="5">
    <source>
        <dbReference type="ARBA" id="ARBA00023002"/>
    </source>
</evidence>
<dbReference type="GO" id="GO:0005506">
    <property type="term" value="F:iron ion binding"/>
    <property type="evidence" value="ECO:0007669"/>
    <property type="project" value="InterPro"/>
</dbReference>
<feature type="transmembrane region" description="Helical" evidence="10">
    <location>
        <begin position="40"/>
        <end position="58"/>
    </location>
</feature>
<keyword evidence="12" id="KW-1185">Reference proteome</keyword>
<proteinExistence type="inferred from homology"/>
<evidence type="ECO:0000256" key="10">
    <source>
        <dbReference type="SAM" id="Phobius"/>
    </source>
</evidence>
<dbReference type="InterPro" id="IPR002401">
    <property type="entry name" value="Cyt_P450_E_grp-I"/>
</dbReference>
<dbReference type="InterPro" id="IPR001128">
    <property type="entry name" value="Cyt_P450"/>
</dbReference>
<keyword evidence="4 8" id="KW-0479">Metal-binding</keyword>
<feature type="transmembrane region" description="Helical" evidence="10">
    <location>
        <begin position="6"/>
        <end position="28"/>
    </location>
</feature>
<sequence>MDGSMLAQFSAALLASVAWIFFISWVAGRRRRRLPPGPRGLPLLGYLPFLGADLHLTFAELGRRHGPIFKLWLGKKMYVVLSSPEAVKEVVRDKDTIFANRDAGAAAHVISYGKNDIAFKDYGPEWREMRKIFAHRMLGNAALDASFGLRRGVVERSVKEVYGQAGRPVRIGCIGQLTVINSMARMIWGEANDAEGTDWEGLMGELMVLVGAPNVSDFFPALAWLDLQGIVGKMKRVFLQFEGLFEAAIDRIRRGSNGEGNGSFLHFIMEIGEDASSSLTMTQIKGMLLDTAVGGTDTTSTIFEWALSELLLHPQAMKLVQHELTEVVGLNHHVAESHLPKLKYLHAVVKETLRLHPAFPLLIPRRPSQDTEVGGFRVPKGATTFVNVWAIHRDPALWDRPLEFRPERFLDGATKWDFSGRDLKYRPFGSGRRTCPGLPLAERALMYTLAVFLHFFNWEAPKGVEIGLEEKFGIVMKKKEPLVAIPTPRFSNAELYG</sequence>
<keyword evidence="10" id="KW-1133">Transmembrane helix</keyword>
<dbReference type="EnsemblPlants" id="Kaladp0008s0535.1.v1.1">
    <property type="protein sequence ID" value="Kaladp0008s0535.1.v1.1"/>
    <property type="gene ID" value="Kaladp0008s0535.v1.1"/>
</dbReference>
<dbReference type="GO" id="GO:0004497">
    <property type="term" value="F:monooxygenase activity"/>
    <property type="evidence" value="ECO:0007669"/>
    <property type="project" value="UniProtKB-KW"/>
</dbReference>
<evidence type="ECO:0000256" key="1">
    <source>
        <dbReference type="ARBA" id="ARBA00001971"/>
    </source>
</evidence>
<dbReference type="PRINTS" id="PR00385">
    <property type="entry name" value="P450"/>
</dbReference>
<keyword evidence="5 9" id="KW-0560">Oxidoreductase</keyword>
<evidence type="ECO:0000256" key="3">
    <source>
        <dbReference type="ARBA" id="ARBA00022617"/>
    </source>
</evidence>